<name>A0AAV5CMH0_ELECO</name>
<reference evidence="2" key="1">
    <citation type="journal article" date="2018" name="DNA Res.">
        <title>Multiple hybrid de novo genome assembly of finger millet, an orphan allotetraploid crop.</title>
        <authorList>
            <person name="Hatakeyama M."/>
            <person name="Aluri S."/>
            <person name="Balachadran M.T."/>
            <person name="Sivarajan S.R."/>
            <person name="Patrignani A."/>
            <person name="Gruter S."/>
            <person name="Poveda L."/>
            <person name="Shimizu-Inatsugi R."/>
            <person name="Baeten J."/>
            <person name="Francoijs K.J."/>
            <person name="Nataraja K.N."/>
            <person name="Reddy Y.A.N."/>
            <person name="Phadnis S."/>
            <person name="Ravikumar R.L."/>
            <person name="Schlapbach R."/>
            <person name="Sreeman S.M."/>
            <person name="Shimizu K.K."/>
        </authorList>
    </citation>
    <scope>NUCLEOTIDE SEQUENCE</scope>
</reference>
<protein>
    <recommendedName>
        <fullName evidence="1">RNase H type-1 domain-containing protein</fullName>
    </recommendedName>
</protein>
<evidence type="ECO:0000313" key="2">
    <source>
        <dbReference type="EMBL" id="GJM99558.1"/>
    </source>
</evidence>
<feature type="domain" description="RNase H type-1" evidence="1">
    <location>
        <begin position="5"/>
        <end position="84"/>
    </location>
</feature>
<dbReference type="PANTHER" id="PTHR34211">
    <property type="entry name" value="CALCINEURIN-LIKE METALLO-PHOSPHOESTERASE SUPERFAMILY PROTEIN"/>
    <property type="match status" value="1"/>
</dbReference>
<dbReference type="InterPro" id="IPR002156">
    <property type="entry name" value="RNaseH_domain"/>
</dbReference>
<reference evidence="2" key="2">
    <citation type="submission" date="2021-12" db="EMBL/GenBank/DDBJ databases">
        <title>Resequencing data analysis of finger millet.</title>
        <authorList>
            <person name="Hatakeyama M."/>
            <person name="Aluri S."/>
            <person name="Balachadran M.T."/>
            <person name="Sivarajan S.R."/>
            <person name="Poveda L."/>
            <person name="Shimizu-Inatsugi R."/>
            <person name="Schlapbach R."/>
            <person name="Sreeman S.M."/>
            <person name="Shimizu K.K."/>
        </authorList>
    </citation>
    <scope>NUCLEOTIDE SEQUENCE</scope>
</reference>
<evidence type="ECO:0000313" key="3">
    <source>
        <dbReference type="Proteomes" id="UP001054889"/>
    </source>
</evidence>
<dbReference type="CDD" id="cd06222">
    <property type="entry name" value="RNase_H_like"/>
    <property type="match status" value="1"/>
</dbReference>
<dbReference type="Pfam" id="PF13456">
    <property type="entry name" value="RVT_3"/>
    <property type="match status" value="1"/>
</dbReference>
<gene>
    <name evidence="2" type="primary">ga16668</name>
    <name evidence="2" type="ORF">PR202_ga16668</name>
</gene>
<dbReference type="PANTHER" id="PTHR34211:SF3">
    <property type="entry name" value="CALCINEURIN-LIKE METALLO-PHOSPHOESTERASE SUPERFAMILY PROTEIN"/>
    <property type="match status" value="1"/>
</dbReference>
<keyword evidence="3" id="KW-1185">Reference proteome</keyword>
<organism evidence="2 3">
    <name type="scientific">Eleusine coracana subsp. coracana</name>
    <dbReference type="NCBI Taxonomy" id="191504"/>
    <lineage>
        <taxon>Eukaryota</taxon>
        <taxon>Viridiplantae</taxon>
        <taxon>Streptophyta</taxon>
        <taxon>Embryophyta</taxon>
        <taxon>Tracheophyta</taxon>
        <taxon>Spermatophyta</taxon>
        <taxon>Magnoliopsida</taxon>
        <taxon>Liliopsida</taxon>
        <taxon>Poales</taxon>
        <taxon>Poaceae</taxon>
        <taxon>PACMAD clade</taxon>
        <taxon>Chloridoideae</taxon>
        <taxon>Cynodonteae</taxon>
        <taxon>Eleusininae</taxon>
        <taxon>Eleusine</taxon>
    </lineage>
</organism>
<proteinExistence type="predicted"/>
<evidence type="ECO:0000259" key="1">
    <source>
        <dbReference type="Pfam" id="PF13456"/>
    </source>
</evidence>
<comment type="caution">
    <text evidence="2">The sequence shown here is derived from an EMBL/GenBank/DDBJ whole genome shotgun (WGS) entry which is preliminary data.</text>
</comment>
<accession>A0AAV5CMH0</accession>
<dbReference type="InterPro" id="IPR044730">
    <property type="entry name" value="RNase_H-like_dom_plant"/>
</dbReference>
<dbReference type="GO" id="GO:0003676">
    <property type="term" value="F:nucleic acid binding"/>
    <property type="evidence" value="ECO:0007669"/>
    <property type="project" value="InterPro"/>
</dbReference>
<dbReference type="Proteomes" id="UP001054889">
    <property type="component" value="Unassembled WGS sequence"/>
</dbReference>
<dbReference type="EMBL" id="BQKI01000007">
    <property type="protein sequence ID" value="GJM99558.1"/>
    <property type="molecule type" value="Genomic_DNA"/>
</dbReference>
<sequence length="292" mass="32488">MHKLNVDAAMSKNRGIVTAAVVARDVQGRFVGMSVLVMQGAMDPEVVEALACPEGMCLAADLILRDFRLACDNTGVVRSLKEGSLGAYGHVIQEIKVRAANFGRLSSNGSGSSNDISPVYSLWATFIGLYIANYVVERSTGWALTHPLTISEYEKLKKQLKPDFEDMVPWYSGTSADLFKTVFDLMISVTLFVGRFDMRMMQVYQLLVYTGDGGNSTYAVARLLAQPSYPNPSSFSYERRFFCPFEYALQPPAWYKAEHIALEKPELPLGVSELRQYRGPECFMIPGNHGNY</sequence>
<dbReference type="AlphaFoldDB" id="A0AAV5CMH0"/>
<dbReference type="GO" id="GO:0004523">
    <property type="term" value="F:RNA-DNA hybrid ribonuclease activity"/>
    <property type="evidence" value="ECO:0007669"/>
    <property type="project" value="InterPro"/>
</dbReference>